<dbReference type="AlphaFoldDB" id="A0A9W9D1Q2"/>
<keyword evidence="2" id="KW-1185">Reference proteome</keyword>
<accession>A0A9W9D1Q2</accession>
<dbReference type="EMBL" id="JAPEVB010000001">
    <property type="protein sequence ID" value="KAJ4396619.1"/>
    <property type="molecule type" value="Genomic_DNA"/>
</dbReference>
<evidence type="ECO:0000313" key="1">
    <source>
        <dbReference type="EMBL" id="KAJ4396619.1"/>
    </source>
</evidence>
<organism evidence="1 2">
    <name type="scientific">Gnomoniopsis smithogilvyi</name>
    <dbReference type="NCBI Taxonomy" id="1191159"/>
    <lineage>
        <taxon>Eukaryota</taxon>
        <taxon>Fungi</taxon>
        <taxon>Dikarya</taxon>
        <taxon>Ascomycota</taxon>
        <taxon>Pezizomycotina</taxon>
        <taxon>Sordariomycetes</taxon>
        <taxon>Sordariomycetidae</taxon>
        <taxon>Diaporthales</taxon>
        <taxon>Gnomoniaceae</taxon>
        <taxon>Gnomoniopsis</taxon>
    </lineage>
</organism>
<gene>
    <name evidence="1" type="ORF">N0V93_000840</name>
</gene>
<name>A0A9W9D1Q2_9PEZI</name>
<reference evidence="1" key="1">
    <citation type="submission" date="2022-10" db="EMBL/GenBank/DDBJ databases">
        <title>Tapping the CABI collections for fungal endophytes: first genome assemblies for Collariella, Neodidymelliopsis, Ascochyta clinopodiicola, Didymella pomorum, Didymosphaeria variabile, Neocosmospora piperis and Neocucurbitaria cava.</title>
        <authorList>
            <person name="Hill R."/>
        </authorList>
    </citation>
    <scope>NUCLEOTIDE SEQUENCE</scope>
    <source>
        <strain evidence="1">IMI 355082</strain>
    </source>
</reference>
<dbReference type="OrthoDB" id="10387026at2759"/>
<comment type="caution">
    <text evidence="1">The sequence shown here is derived from an EMBL/GenBank/DDBJ whole genome shotgun (WGS) entry which is preliminary data.</text>
</comment>
<evidence type="ECO:0000313" key="2">
    <source>
        <dbReference type="Proteomes" id="UP001140453"/>
    </source>
</evidence>
<dbReference type="Proteomes" id="UP001140453">
    <property type="component" value="Unassembled WGS sequence"/>
</dbReference>
<proteinExistence type="predicted"/>
<sequence>METYPQLSLELICMILMQVMLEDPPRILHLRRKHNRKTGLDDIAFNGNMDITQPLATRLSPWFRNWARKYYVLVFASNTRIQGYTSGGLWIRRNMDLIYIDNAFCAARLYTISSVSFANVLQIAVDATLLNDTTCRGFFVSLMDELLAYFRNVENMVFMVPTRYNPPGNRYRGLRLVDEEEEAHQKHLPFARFYHCGSIVTNLSHTTIMIARSPNAIRGSLIRSRLNVCDRLKDILVSGSPLKVILFQRQGMYAPVDNIVTGPKRSINNALSMIAARMRPVHISESELLALVEESMTKARPLGAQIQPLNLRPSQIRNRIW</sequence>
<protein>
    <submittedName>
        <fullName evidence="1">Uncharacterized protein</fullName>
    </submittedName>
</protein>